<sequence length="82" mass="9336">MQNKKSLAPGEKKILITLTRANKTFTQLLKDARLPGSVLSQYLKNLQKKHYIKRDIDTHKYGLTKKGIRVCELLSELIKLGG</sequence>
<protein>
    <recommendedName>
        <fullName evidence="1">ArnR1-like winged helix-turn-helix domain-containing protein</fullName>
    </recommendedName>
</protein>
<organism evidence="2">
    <name type="scientific">marine sediment metagenome</name>
    <dbReference type="NCBI Taxonomy" id="412755"/>
    <lineage>
        <taxon>unclassified sequences</taxon>
        <taxon>metagenomes</taxon>
        <taxon>ecological metagenomes</taxon>
    </lineage>
</organism>
<proteinExistence type="predicted"/>
<dbReference type="InterPro" id="IPR036390">
    <property type="entry name" value="WH_DNA-bd_sf"/>
</dbReference>
<dbReference type="AlphaFoldDB" id="A0A0F9QDH4"/>
<dbReference type="Pfam" id="PF14947">
    <property type="entry name" value="HTH_45"/>
    <property type="match status" value="1"/>
</dbReference>
<comment type="caution">
    <text evidence="2">The sequence shown here is derived from an EMBL/GenBank/DDBJ whole genome shotgun (WGS) entry which is preliminary data.</text>
</comment>
<evidence type="ECO:0000313" key="2">
    <source>
        <dbReference type="EMBL" id="KKN35087.1"/>
    </source>
</evidence>
<dbReference type="Gene3D" id="1.10.10.10">
    <property type="entry name" value="Winged helix-like DNA-binding domain superfamily/Winged helix DNA-binding domain"/>
    <property type="match status" value="1"/>
</dbReference>
<dbReference type="InterPro" id="IPR036388">
    <property type="entry name" value="WH-like_DNA-bd_sf"/>
</dbReference>
<reference evidence="2" key="1">
    <citation type="journal article" date="2015" name="Nature">
        <title>Complex archaea that bridge the gap between prokaryotes and eukaryotes.</title>
        <authorList>
            <person name="Spang A."/>
            <person name="Saw J.H."/>
            <person name="Jorgensen S.L."/>
            <person name="Zaremba-Niedzwiedzka K."/>
            <person name="Martijn J."/>
            <person name="Lind A.E."/>
            <person name="van Eijk R."/>
            <person name="Schleper C."/>
            <person name="Guy L."/>
            <person name="Ettema T.J."/>
        </authorList>
    </citation>
    <scope>NUCLEOTIDE SEQUENCE</scope>
</reference>
<dbReference type="SUPFAM" id="SSF46785">
    <property type="entry name" value="Winged helix' DNA-binding domain"/>
    <property type="match status" value="1"/>
</dbReference>
<feature type="domain" description="ArnR1-like winged helix-turn-helix" evidence="1">
    <location>
        <begin position="14"/>
        <end position="80"/>
    </location>
</feature>
<gene>
    <name evidence="2" type="ORF">LCGC14_0787120</name>
</gene>
<dbReference type="EMBL" id="LAZR01002064">
    <property type="protein sequence ID" value="KKN35087.1"/>
    <property type="molecule type" value="Genomic_DNA"/>
</dbReference>
<accession>A0A0F9QDH4</accession>
<name>A0A0F9QDH4_9ZZZZ</name>
<dbReference type="InterPro" id="IPR038723">
    <property type="entry name" value="ArnR1-like_HTH"/>
</dbReference>
<evidence type="ECO:0000259" key="1">
    <source>
        <dbReference type="Pfam" id="PF14947"/>
    </source>
</evidence>